<dbReference type="RefSeq" id="XP_051610516.1">
    <property type="nucleotide sequence ID" value="XM_051750163.1"/>
</dbReference>
<gene>
    <name evidence="1" type="ORF">KGF57_001001</name>
</gene>
<dbReference type="GO" id="GO:0000387">
    <property type="term" value="P:spliceosomal snRNP assembly"/>
    <property type="evidence" value="ECO:0007669"/>
    <property type="project" value="InterPro"/>
</dbReference>
<dbReference type="InterPro" id="IPR035426">
    <property type="entry name" value="Gemin2/Brr1"/>
</dbReference>
<dbReference type="Proteomes" id="UP001204833">
    <property type="component" value="Unassembled WGS sequence"/>
</dbReference>
<evidence type="ECO:0000313" key="2">
    <source>
        <dbReference type="Proteomes" id="UP001204833"/>
    </source>
</evidence>
<accession>A0AAD5G0C9</accession>
<proteinExistence type="predicted"/>
<evidence type="ECO:0000313" key="1">
    <source>
        <dbReference type="EMBL" id="KAI5964509.1"/>
    </source>
</evidence>
<dbReference type="EMBL" id="JAIHNG010000047">
    <property type="protein sequence ID" value="KAI5964509.1"/>
    <property type="molecule type" value="Genomic_DNA"/>
</dbReference>
<dbReference type="Pfam" id="PF04938">
    <property type="entry name" value="SIP1"/>
    <property type="match status" value="1"/>
</dbReference>
<sequence>MEDSKGSDDELNISPAFPIDDVNTDQEVIQYLQGVRSEASAMNHILYHEREDHIIVQDHHTPIHSEPTVTDVKFHTWSTQLIHNFKVLKERIRTQDQNTISYDTIYSLKWKTAFKNSPPDINYFVYALDRKLCFDILVELTKRLSITMKETFGQWLWKVFLKLDNILEASECAILRDLAKTAIKLKSKLDESTTVANSIAGYTFDMIIAIVGLYYGQSDLLQG</sequence>
<protein>
    <submittedName>
        <fullName evidence="1">Uncharacterized protein</fullName>
    </submittedName>
</protein>
<keyword evidence="2" id="KW-1185">Reference proteome</keyword>
<organism evidence="1 2">
    <name type="scientific">Candida theae</name>
    <dbReference type="NCBI Taxonomy" id="1198502"/>
    <lineage>
        <taxon>Eukaryota</taxon>
        <taxon>Fungi</taxon>
        <taxon>Dikarya</taxon>
        <taxon>Ascomycota</taxon>
        <taxon>Saccharomycotina</taxon>
        <taxon>Pichiomycetes</taxon>
        <taxon>Debaryomycetaceae</taxon>
        <taxon>Candida/Lodderomyces clade</taxon>
        <taxon>Candida</taxon>
    </lineage>
</organism>
<comment type="caution">
    <text evidence="1">The sequence shown here is derived from an EMBL/GenBank/DDBJ whole genome shotgun (WGS) entry which is preliminary data.</text>
</comment>
<name>A0AAD5G0C9_9ASCO</name>
<reference evidence="1 2" key="1">
    <citation type="journal article" date="2022" name="DNA Res.">
        <title>Genome analysis of five recently described species of the CUG-Ser clade uncovers Candida theae as a new hybrid lineage with pathogenic potential in the Candida parapsilosis species complex.</title>
        <authorList>
            <person name="Mixao V."/>
            <person name="Del Olmo V."/>
            <person name="Hegedusova E."/>
            <person name="Saus E."/>
            <person name="Pryszcz L."/>
            <person name="Cillingova A."/>
            <person name="Nosek J."/>
            <person name="Gabaldon T."/>
        </authorList>
    </citation>
    <scope>NUCLEOTIDE SEQUENCE [LARGE SCALE GENOMIC DNA]</scope>
    <source>
        <strain evidence="1 2">CBS 12239</strain>
    </source>
</reference>
<dbReference type="GeneID" id="76149060"/>
<dbReference type="AlphaFoldDB" id="A0AAD5G0C9"/>
<dbReference type="Gene3D" id="1.20.58.1070">
    <property type="match status" value="1"/>
</dbReference>